<dbReference type="SMART" id="SM00448">
    <property type="entry name" value="REC"/>
    <property type="match status" value="1"/>
</dbReference>
<reference evidence="3 4" key="1">
    <citation type="submission" date="2018-06" db="EMBL/GenBank/DDBJ databases">
        <title>Azoarcus communis strain SWub3 genome.</title>
        <authorList>
            <person name="Zorraquino Salvo V."/>
            <person name="Toubiana D."/>
            <person name="Blumwald E."/>
        </authorList>
    </citation>
    <scope>NUCLEOTIDE SEQUENCE [LARGE SCALE GENOMIC DNA]</scope>
    <source>
        <strain evidence="3 4">SWub3</strain>
    </source>
</reference>
<dbReference type="GO" id="GO:0000160">
    <property type="term" value="P:phosphorelay signal transduction system"/>
    <property type="evidence" value="ECO:0007669"/>
    <property type="project" value="InterPro"/>
</dbReference>
<protein>
    <submittedName>
        <fullName evidence="3">Response regulator</fullName>
    </submittedName>
</protein>
<evidence type="ECO:0000256" key="1">
    <source>
        <dbReference type="PROSITE-ProRule" id="PRU00169"/>
    </source>
</evidence>
<dbReference type="InterPro" id="IPR001789">
    <property type="entry name" value="Sig_transdc_resp-reg_receiver"/>
</dbReference>
<feature type="modified residue" description="4-aspartylphosphate" evidence="1">
    <location>
        <position position="67"/>
    </location>
</feature>
<dbReference type="EMBL" id="QKOE01000010">
    <property type="protein sequence ID" value="PZA15916.1"/>
    <property type="molecule type" value="Genomic_DNA"/>
</dbReference>
<organism evidence="3 4">
    <name type="scientific">Parazoarcus communis SWub3 = DSM 12120</name>
    <dbReference type="NCBI Taxonomy" id="1121029"/>
    <lineage>
        <taxon>Bacteria</taxon>
        <taxon>Pseudomonadati</taxon>
        <taxon>Pseudomonadota</taxon>
        <taxon>Betaproteobacteria</taxon>
        <taxon>Rhodocyclales</taxon>
        <taxon>Zoogloeaceae</taxon>
        <taxon>Parazoarcus</taxon>
    </lineage>
</organism>
<dbReference type="Gene3D" id="3.40.50.2300">
    <property type="match status" value="1"/>
</dbReference>
<dbReference type="PANTHER" id="PTHR44520">
    <property type="entry name" value="RESPONSE REGULATOR RCP1-RELATED"/>
    <property type="match status" value="1"/>
</dbReference>
<proteinExistence type="predicted"/>
<dbReference type="InterPro" id="IPR052893">
    <property type="entry name" value="TCS_response_regulator"/>
</dbReference>
<comment type="caution">
    <text evidence="3">The sequence shown here is derived from an EMBL/GenBank/DDBJ whole genome shotgun (WGS) entry which is preliminary data.</text>
</comment>
<accession>A0A323UXG4</accession>
<evidence type="ECO:0000313" key="3">
    <source>
        <dbReference type="EMBL" id="PZA15916.1"/>
    </source>
</evidence>
<name>A0A323UXG4_9RHOO</name>
<dbReference type="SUPFAM" id="SSF52172">
    <property type="entry name" value="CheY-like"/>
    <property type="match status" value="1"/>
</dbReference>
<dbReference type="Proteomes" id="UP000248259">
    <property type="component" value="Unassembled WGS sequence"/>
</dbReference>
<keyword evidence="1" id="KW-0597">Phosphoprotein</keyword>
<evidence type="ECO:0000259" key="2">
    <source>
        <dbReference type="PROSITE" id="PS50110"/>
    </source>
</evidence>
<sequence length="152" mass="16922">MAMDRPILLIEDNPDDEALTLRAFGKNGITNPVVIARDGVEAIDYLNGTGTHAGRDLTVMPVLILLDLKLPRIDGLEVLRRIRAGEHTALLPVVVLTTSRETRDLQQAYRLGANSYIRKPVDYERFIQVVGQLGVYWLTINETTETAAHGPY</sequence>
<dbReference type="OrthoDB" id="9793549at2"/>
<dbReference type="Pfam" id="PF00072">
    <property type="entry name" value="Response_reg"/>
    <property type="match status" value="1"/>
</dbReference>
<gene>
    <name evidence="3" type="ORF">DNK49_14365</name>
</gene>
<keyword evidence="4" id="KW-1185">Reference proteome</keyword>
<evidence type="ECO:0000313" key="4">
    <source>
        <dbReference type="Proteomes" id="UP000248259"/>
    </source>
</evidence>
<dbReference type="RefSeq" id="WP_110525857.1">
    <property type="nucleotide sequence ID" value="NZ_QKOE01000010.1"/>
</dbReference>
<dbReference type="InterPro" id="IPR011006">
    <property type="entry name" value="CheY-like_superfamily"/>
</dbReference>
<dbReference type="AlphaFoldDB" id="A0A323UXG4"/>
<dbReference type="PROSITE" id="PS50110">
    <property type="entry name" value="RESPONSE_REGULATORY"/>
    <property type="match status" value="1"/>
</dbReference>
<dbReference type="CDD" id="cd17557">
    <property type="entry name" value="REC_Rcp-like"/>
    <property type="match status" value="1"/>
</dbReference>
<dbReference type="PANTHER" id="PTHR44520:SF1">
    <property type="entry name" value="TWO-COMPONENT SYSTEM REGULATORY PROTEIN"/>
    <property type="match status" value="1"/>
</dbReference>
<feature type="domain" description="Response regulatory" evidence="2">
    <location>
        <begin position="6"/>
        <end position="134"/>
    </location>
</feature>